<evidence type="ECO:0000313" key="1">
    <source>
        <dbReference type="EMBL" id="CQD03735.1"/>
    </source>
</evidence>
<organism evidence="1 2">
    <name type="scientific">Mycobacterium europaeum</name>
    <dbReference type="NCBI Taxonomy" id="761804"/>
    <lineage>
        <taxon>Bacteria</taxon>
        <taxon>Bacillati</taxon>
        <taxon>Actinomycetota</taxon>
        <taxon>Actinomycetes</taxon>
        <taxon>Mycobacteriales</taxon>
        <taxon>Mycobacteriaceae</taxon>
        <taxon>Mycobacterium</taxon>
        <taxon>Mycobacterium simiae complex</taxon>
    </lineage>
</organism>
<sequence>MNDPQCAQCPHPRTTHDSDGCAAAVTVDGWEYFCSCPITDLQIDDDGSVVTTDSERYQQLLDRKYAS</sequence>
<proteinExistence type="predicted"/>
<name>A0A0U1CX93_9MYCO</name>
<dbReference type="EMBL" id="CTEC01000001">
    <property type="protein sequence ID" value="CQD03735.1"/>
    <property type="molecule type" value="Genomic_DNA"/>
</dbReference>
<accession>A0A0U1CX93</accession>
<dbReference type="Proteomes" id="UP000199601">
    <property type="component" value="Unassembled WGS sequence"/>
</dbReference>
<reference evidence="2" key="1">
    <citation type="submission" date="2015-03" db="EMBL/GenBank/DDBJ databases">
        <authorList>
            <person name="Urmite Genomes"/>
        </authorList>
    </citation>
    <scope>NUCLEOTIDE SEQUENCE [LARGE SCALE GENOMIC DNA]</scope>
    <source>
        <strain evidence="2">CSUR P1344</strain>
    </source>
</reference>
<gene>
    <name evidence="1" type="ORF">BN000_00634</name>
</gene>
<dbReference type="RefSeq" id="WP_090418329.1">
    <property type="nucleotide sequence ID" value="NZ_CTEC01000001.1"/>
</dbReference>
<dbReference type="AlphaFoldDB" id="A0A0U1CX93"/>
<protein>
    <submittedName>
        <fullName evidence="1">Uncharacterized protein</fullName>
    </submittedName>
</protein>
<evidence type="ECO:0000313" key="2">
    <source>
        <dbReference type="Proteomes" id="UP000199601"/>
    </source>
</evidence>
<keyword evidence="2" id="KW-1185">Reference proteome</keyword>